<evidence type="ECO:0000256" key="2">
    <source>
        <dbReference type="SAM" id="SignalP"/>
    </source>
</evidence>
<protein>
    <submittedName>
        <fullName evidence="3">BatD family protein</fullName>
    </submittedName>
</protein>
<dbReference type="RefSeq" id="WP_244355625.1">
    <property type="nucleotide sequence ID" value="NZ_JAJNNZ010000003.1"/>
</dbReference>
<evidence type="ECO:0000256" key="1">
    <source>
        <dbReference type="SAM" id="Phobius"/>
    </source>
</evidence>
<dbReference type="Proteomes" id="UP001139488">
    <property type="component" value="Unassembled WGS sequence"/>
</dbReference>
<feature type="chain" id="PRO_5040808484" evidence="2">
    <location>
        <begin position="27"/>
        <end position="545"/>
    </location>
</feature>
<comment type="caution">
    <text evidence="3">The sequence shown here is derived from an EMBL/GenBank/DDBJ whole genome shotgun (WGS) entry which is preliminary data.</text>
</comment>
<dbReference type="PANTHER" id="PTHR40940:SF1">
    <property type="entry name" value="PROTEIN BATD"/>
    <property type="match status" value="1"/>
</dbReference>
<reference evidence="3" key="1">
    <citation type="submission" date="2021-11" db="EMBL/GenBank/DDBJ databases">
        <title>Vibrio ZSDE26 sp. nov. and Vibrio ZSDZ34 sp. nov., isolated from coastal seawater in Qingdao.</title>
        <authorList>
            <person name="Zhang P."/>
        </authorList>
    </citation>
    <scope>NUCLEOTIDE SEQUENCE</scope>
    <source>
        <strain evidence="3">ZSDZ34</strain>
    </source>
</reference>
<feature type="transmembrane region" description="Helical" evidence="1">
    <location>
        <begin position="418"/>
        <end position="438"/>
    </location>
</feature>
<name>A0A9X1W860_9VIBR</name>
<evidence type="ECO:0000313" key="3">
    <source>
        <dbReference type="EMBL" id="MCJ2376187.1"/>
    </source>
</evidence>
<keyword evidence="4" id="KW-1185">Reference proteome</keyword>
<dbReference type="EMBL" id="JAJNNZ010000003">
    <property type="protein sequence ID" value="MCJ2376187.1"/>
    <property type="molecule type" value="Genomic_DNA"/>
</dbReference>
<keyword evidence="1" id="KW-0472">Membrane</keyword>
<feature type="signal peptide" evidence="2">
    <location>
        <begin position="1"/>
        <end position="26"/>
    </location>
</feature>
<keyword evidence="2" id="KW-0732">Signal</keyword>
<sequence>MKSNRRLLNRILGLFLIFFAHSNVWAASLTASVNKTKVVKDEVIQLRVISDKKLSRDEISFDVLSDDFYLGRPNFSSSVNIINGTRQDKSEWTIAIAPSRLGKITIPGFTVNGVSSAPITLNVTMSEQTFNADDVIESRYDIAKQSLYPQQSVMLNSRVIIKTDPRRLQDPKLTSPESQKGVKLTAIGEPKQYQAVLEGQDVLIVDQSFQVTAQEPGRYTIEIPTLTGSMLLGDNRSGTTRLVPLSPTAKTISIEVKAQPSDYQGQWLPADKLSLTQVVVDSEGRPLTEQETISLQVGDSLTRTLTLTAQGLTTEQFPTLAIDNPSGFRVYSEKPTLDNHADGSSSMTLTQVIIAQKTGLFTLPKVSVQWWNSQKDTSQVSEVDALQVDVSASEVAHLPKAESLAQPTEKVVIVDAGLWPYVAAIASALWLMTLALLIRERRKPRTHIEDDSQPAATTANNIQSVLLAVKQNNPVRAQSAFDLYKRSTTLSADADKQIQQQLNQFHQSHFGKQPVAWQSDTLQNLLHELGKSHAKQVKASPLAKL</sequence>
<dbReference type="AlphaFoldDB" id="A0A9X1W860"/>
<dbReference type="InterPro" id="IPR025738">
    <property type="entry name" value="BatD"/>
</dbReference>
<dbReference type="Pfam" id="PF13584">
    <property type="entry name" value="BatD"/>
    <property type="match status" value="2"/>
</dbReference>
<keyword evidence="1" id="KW-0812">Transmembrane</keyword>
<dbReference type="PANTHER" id="PTHR40940">
    <property type="entry name" value="PROTEIN BATD-RELATED"/>
    <property type="match status" value="1"/>
</dbReference>
<organism evidence="3 4">
    <name type="scientific">Vibrio gelatinilyticus</name>
    <dbReference type="NCBI Taxonomy" id="2893468"/>
    <lineage>
        <taxon>Bacteria</taxon>
        <taxon>Pseudomonadati</taxon>
        <taxon>Pseudomonadota</taxon>
        <taxon>Gammaproteobacteria</taxon>
        <taxon>Vibrionales</taxon>
        <taxon>Vibrionaceae</taxon>
        <taxon>Vibrio</taxon>
    </lineage>
</organism>
<accession>A0A9X1W860</accession>
<keyword evidence="1" id="KW-1133">Transmembrane helix</keyword>
<proteinExistence type="predicted"/>
<gene>
    <name evidence="3" type="ORF">LNL84_04995</name>
</gene>
<evidence type="ECO:0000313" key="4">
    <source>
        <dbReference type="Proteomes" id="UP001139488"/>
    </source>
</evidence>